<dbReference type="InterPro" id="IPR036514">
    <property type="entry name" value="SGNH_hydro_sf"/>
</dbReference>
<dbReference type="STRING" id="227084.SAMN05421855_10918"/>
<organism evidence="1 2">
    <name type="scientific">Ulvibacter litoralis</name>
    <dbReference type="NCBI Taxonomy" id="227084"/>
    <lineage>
        <taxon>Bacteria</taxon>
        <taxon>Pseudomonadati</taxon>
        <taxon>Bacteroidota</taxon>
        <taxon>Flavobacteriia</taxon>
        <taxon>Flavobacteriales</taxon>
        <taxon>Flavobacteriaceae</taxon>
        <taxon>Ulvibacter</taxon>
    </lineage>
</organism>
<dbReference type="EMBL" id="FNBA01000009">
    <property type="protein sequence ID" value="SDF20840.1"/>
    <property type="molecule type" value="Genomic_DNA"/>
</dbReference>
<proteinExistence type="predicted"/>
<dbReference type="RefSeq" id="WP_093145369.1">
    <property type="nucleotide sequence ID" value="NZ_BMWO01000011.1"/>
</dbReference>
<dbReference type="PROSITE" id="PS51257">
    <property type="entry name" value="PROKAR_LIPOPROTEIN"/>
    <property type="match status" value="1"/>
</dbReference>
<gene>
    <name evidence="1" type="ORF">SAMN05421855_10918</name>
</gene>
<keyword evidence="2" id="KW-1185">Reference proteome</keyword>
<dbReference type="Proteomes" id="UP000199321">
    <property type="component" value="Unassembled WGS sequence"/>
</dbReference>
<reference evidence="1 2" key="1">
    <citation type="submission" date="2016-10" db="EMBL/GenBank/DDBJ databases">
        <authorList>
            <person name="de Groot N.N."/>
        </authorList>
    </citation>
    <scope>NUCLEOTIDE SEQUENCE [LARGE SCALE GENOMIC DNA]</scope>
    <source>
        <strain evidence="1 2">DSM 16195</strain>
    </source>
</reference>
<dbReference type="AlphaFoldDB" id="A0A1G7J7E5"/>
<dbReference type="GO" id="GO:0016788">
    <property type="term" value="F:hydrolase activity, acting on ester bonds"/>
    <property type="evidence" value="ECO:0007669"/>
    <property type="project" value="UniProtKB-ARBA"/>
</dbReference>
<keyword evidence="1" id="KW-0378">Hydrolase</keyword>
<dbReference type="SUPFAM" id="SSF52266">
    <property type="entry name" value="SGNH hydrolase"/>
    <property type="match status" value="2"/>
</dbReference>
<name>A0A1G7J7E5_9FLAO</name>
<dbReference type="OrthoDB" id="9764164at2"/>
<evidence type="ECO:0000313" key="2">
    <source>
        <dbReference type="Proteomes" id="UP000199321"/>
    </source>
</evidence>
<sequence length="517" mass="53147">MKNTIKLMIGLATVGLVSCDAEFDNPVTEAGFYTSGTADFTRYVAVGNSLTAGYADGALYITGQENSYPNIMAQQFALAGGGEFTQPLMDDNLGGLLLNGTQVFNNRFVLSVDENGNPGPVLLEGTPTTDVATSAAGPFNNMGVPGAKSFHLAAPGYGSANPWFGRFQTSQSASIIADATSMNPTFFSLWIGNNDILSYATSGGIGVDQTGNLNPATYGPNDITDPNVFAATYSGLVDALTANGSKGAVVNIPDVTSIPFFTTVPYAPLSPLNPAFGPQIPALNATYAQLNAAFAFLGVPERSIVFSQTAASGVVVHDEGLEDLSTALTQVLIGGGLDPGTATIYGMQYGQARQANAGDLLVLTSSSAIATVDTDRVAELMSFGLTQAQAGQLSVVGVTYPMPDQYVLVPVEQEAISTAATAYNAAIEGIAASKGLAFVDAKSRLGQVANGGVGYDGGVLTSQFVTGGAFSLDGVHPSPRGYAFTANAIIDAINETYEATIPKVAIGNYGTVTATNN</sequence>
<evidence type="ECO:0000313" key="1">
    <source>
        <dbReference type="EMBL" id="SDF20840.1"/>
    </source>
</evidence>
<accession>A0A1G7J7E5</accession>
<protein>
    <submittedName>
        <fullName evidence="1">GDSL-like Lipase/Acylhydrolase</fullName>
    </submittedName>
</protein>
<dbReference type="Gene3D" id="3.40.50.1110">
    <property type="entry name" value="SGNH hydrolase"/>
    <property type="match status" value="2"/>
</dbReference>